<dbReference type="GO" id="GO:0035657">
    <property type="term" value="C:eRF1 methyltransferase complex"/>
    <property type="evidence" value="ECO:0007669"/>
    <property type="project" value="TreeGrafter"/>
</dbReference>
<dbReference type="InterPro" id="IPR007848">
    <property type="entry name" value="Small_mtfrase_dom"/>
</dbReference>
<protein>
    <submittedName>
        <fullName evidence="7">Methyltransferase</fullName>
    </submittedName>
</protein>
<gene>
    <name evidence="7" type="ordered locus">REQ_26140</name>
</gene>
<dbReference type="InterPro" id="IPR052190">
    <property type="entry name" value="Euk-Arch_PrmC-MTase"/>
</dbReference>
<evidence type="ECO:0000313" key="8">
    <source>
        <dbReference type="Proteomes" id="UP000006892"/>
    </source>
</evidence>
<dbReference type="PANTHER" id="PTHR45875">
    <property type="entry name" value="METHYLTRANSFERASE N6AMT1"/>
    <property type="match status" value="1"/>
</dbReference>
<name>A0A3S5Y7U8_RHOH1</name>
<feature type="domain" description="Methyltransferase small" evidence="6">
    <location>
        <begin position="26"/>
        <end position="128"/>
    </location>
</feature>
<dbReference type="GO" id="GO:0008757">
    <property type="term" value="F:S-adenosylmethionine-dependent methyltransferase activity"/>
    <property type="evidence" value="ECO:0007669"/>
    <property type="project" value="TreeGrafter"/>
</dbReference>
<proteinExistence type="inferred from homology"/>
<dbReference type="InterPro" id="IPR029063">
    <property type="entry name" value="SAM-dependent_MTases_sf"/>
</dbReference>
<dbReference type="InterPro" id="IPR004557">
    <property type="entry name" value="PrmC-related"/>
</dbReference>
<evidence type="ECO:0000256" key="5">
    <source>
        <dbReference type="SAM" id="MobiDB-lite"/>
    </source>
</evidence>
<keyword evidence="2 7" id="KW-0489">Methyltransferase</keyword>
<dbReference type="GO" id="GO:0003676">
    <property type="term" value="F:nucleic acid binding"/>
    <property type="evidence" value="ECO:0007669"/>
    <property type="project" value="InterPro"/>
</dbReference>
<dbReference type="SUPFAM" id="SSF53335">
    <property type="entry name" value="S-adenosyl-L-methionine-dependent methyltransferases"/>
    <property type="match status" value="1"/>
</dbReference>
<accession>A0A3S5Y7U8</accession>
<dbReference type="EMBL" id="FN563149">
    <property type="protein sequence ID" value="CBH48643.1"/>
    <property type="molecule type" value="Genomic_DNA"/>
</dbReference>
<dbReference type="PROSITE" id="PS00092">
    <property type="entry name" value="N6_MTASE"/>
    <property type="match status" value="1"/>
</dbReference>
<dbReference type="GO" id="GO:0008170">
    <property type="term" value="F:N-methyltransferase activity"/>
    <property type="evidence" value="ECO:0007669"/>
    <property type="project" value="UniProtKB-ARBA"/>
</dbReference>
<dbReference type="AlphaFoldDB" id="A0A3S5Y7U8"/>
<sequence>MTSDAVLRGTGEPIRPRNGKPRKFWRLPGVYPPQSDTYLLARTLLGEPIEPGTRVLDIGAGTGYLSVSAALAGSRNVTAVDVAKRALLNTRLNATLNGVQIRAVHGDLTNPLGENNFDLVVSNPPYVPAADDTLPTGGLARCWDAGRDGRAHLDRICREAPRILAPGGVLLLLQSALSNIDATQRELQRQGLTAEIVSTAQIPFGPVLTERASLLRQRGLLAPGEDREKLVVFRAVKPSGAA</sequence>
<keyword evidence="4" id="KW-0949">S-adenosyl-L-methionine</keyword>
<evidence type="ECO:0000256" key="2">
    <source>
        <dbReference type="ARBA" id="ARBA00022603"/>
    </source>
</evidence>
<dbReference type="GO" id="GO:0032259">
    <property type="term" value="P:methylation"/>
    <property type="evidence" value="ECO:0007669"/>
    <property type="project" value="UniProtKB-KW"/>
</dbReference>
<feature type="region of interest" description="Disordered" evidence="5">
    <location>
        <begin position="1"/>
        <end position="21"/>
    </location>
</feature>
<evidence type="ECO:0000256" key="4">
    <source>
        <dbReference type="ARBA" id="ARBA00022691"/>
    </source>
</evidence>
<dbReference type="RefSeq" id="WP_005512759.1">
    <property type="nucleotide sequence ID" value="NC_014659.1"/>
</dbReference>
<evidence type="ECO:0000256" key="3">
    <source>
        <dbReference type="ARBA" id="ARBA00022679"/>
    </source>
</evidence>
<evidence type="ECO:0000313" key="7">
    <source>
        <dbReference type="EMBL" id="CBH48643.1"/>
    </source>
</evidence>
<evidence type="ECO:0000256" key="1">
    <source>
        <dbReference type="ARBA" id="ARBA00006149"/>
    </source>
</evidence>
<dbReference type="CDD" id="cd02440">
    <property type="entry name" value="AdoMet_MTases"/>
    <property type="match status" value="1"/>
</dbReference>
<dbReference type="KEGG" id="req:REQ_26140"/>
<comment type="similarity">
    <text evidence="1">Belongs to the eukaryotic/archaeal PrmC-related family.</text>
</comment>
<dbReference type="InterPro" id="IPR002052">
    <property type="entry name" value="DNA_methylase_N6_adenine_CS"/>
</dbReference>
<dbReference type="PANTHER" id="PTHR45875:SF1">
    <property type="entry name" value="METHYLTRANSFERASE N6AMT1"/>
    <property type="match status" value="1"/>
</dbReference>
<dbReference type="NCBIfam" id="TIGR00537">
    <property type="entry name" value="hemK_rel_arch"/>
    <property type="match status" value="1"/>
</dbReference>
<reference evidence="7" key="1">
    <citation type="journal article" date="2010" name="PLoS Genet.">
        <title>The genome of a pathogenic rhodococcus: cooptive virulence underpinned by key gene acquisitions.</title>
        <authorList>
            <person name="Letek M."/>
            <person name="Gonzalez P."/>
            <person name="Macarthur I."/>
            <person name="Rodriguez H."/>
            <person name="Freeman T.C."/>
            <person name="Valero-Rello A."/>
            <person name="Blanco M."/>
            <person name="Buckley T."/>
            <person name="Cherevach I."/>
            <person name="Fahey R."/>
            <person name="Hapeshi A."/>
            <person name="Holdstock J."/>
            <person name="Leadon D."/>
            <person name="Navas J."/>
            <person name="Ocampo A."/>
            <person name="Quail M.A."/>
            <person name="Sanders M."/>
            <person name="Scortti M.M."/>
            <person name="Prescott J.F."/>
            <person name="Fogarty U."/>
            <person name="Meijer W.G."/>
            <person name="Parkhill J."/>
            <person name="Bentley S.D."/>
            <person name="Vazquez-Boland J.A."/>
        </authorList>
    </citation>
    <scope>NUCLEOTIDE SEQUENCE [LARGE SCALE GENOMIC DNA]</scope>
    <source>
        <strain evidence="7 8">103S</strain>
    </source>
</reference>
<organism evidence="7">
    <name type="scientific">Rhodococcus hoagii (strain 103S)</name>
    <name type="common">Rhodococcus equi</name>
    <dbReference type="NCBI Taxonomy" id="685727"/>
    <lineage>
        <taxon>Bacteria</taxon>
        <taxon>Bacillati</taxon>
        <taxon>Actinomycetota</taxon>
        <taxon>Actinomycetes</taxon>
        <taxon>Mycobacteriales</taxon>
        <taxon>Nocardiaceae</taxon>
        <taxon>Prescottella</taxon>
    </lineage>
</organism>
<evidence type="ECO:0000259" key="6">
    <source>
        <dbReference type="Pfam" id="PF05175"/>
    </source>
</evidence>
<dbReference type="Gene3D" id="3.40.50.150">
    <property type="entry name" value="Vaccinia Virus protein VP39"/>
    <property type="match status" value="1"/>
</dbReference>
<dbReference type="Proteomes" id="UP001154400">
    <property type="component" value="Chromosome"/>
</dbReference>
<dbReference type="GO" id="GO:0008276">
    <property type="term" value="F:protein methyltransferase activity"/>
    <property type="evidence" value="ECO:0007669"/>
    <property type="project" value="TreeGrafter"/>
</dbReference>
<dbReference type="Pfam" id="PF05175">
    <property type="entry name" value="MTS"/>
    <property type="match status" value="1"/>
</dbReference>
<keyword evidence="3" id="KW-0808">Transferase</keyword>